<evidence type="ECO:0000256" key="1">
    <source>
        <dbReference type="SAM" id="MobiDB-lite"/>
    </source>
</evidence>
<reference evidence="2 3" key="1">
    <citation type="submission" date="2013-11" db="EMBL/GenBank/DDBJ databases">
        <title>The Genome Sequence of Phytophthora parasitica P1976.</title>
        <authorList>
            <consortium name="The Broad Institute Genomics Platform"/>
            <person name="Russ C."/>
            <person name="Tyler B."/>
            <person name="Panabieres F."/>
            <person name="Shan W."/>
            <person name="Tripathy S."/>
            <person name="Grunwald N."/>
            <person name="Machado M."/>
            <person name="Johnson C.S."/>
            <person name="Walker B."/>
            <person name="Young S."/>
            <person name="Zeng Q."/>
            <person name="Gargeya S."/>
            <person name="Fitzgerald M."/>
            <person name="Haas B."/>
            <person name="Abouelleil A."/>
            <person name="Allen A.W."/>
            <person name="Alvarado L."/>
            <person name="Arachchi H.M."/>
            <person name="Berlin A.M."/>
            <person name="Chapman S.B."/>
            <person name="Gainer-Dewar J."/>
            <person name="Goldberg J."/>
            <person name="Griggs A."/>
            <person name="Gujja S."/>
            <person name="Hansen M."/>
            <person name="Howarth C."/>
            <person name="Imamovic A."/>
            <person name="Ireland A."/>
            <person name="Larimer J."/>
            <person name="McCowan C."/>
            <person name="Murphy C."/>
            <person name="Pearson M."/>
            <person name="Poon T.W."/>
            <person name="Priest M."/>
            <person name="Roberts A."/>
            <person name="Saif S."/>
            <person name="Shea T."/>
            <person name="Sisk P."/>
            <person name="Sykes S."/>
            <person name="Wortman J."/>
            <person name="Nusbaum C."/>
            <person name="Birren B."/>
        </authorList>
    </citation>
    <scope>NUCLEOTIDE SEQUENCE [LARGE SCALE GENOMIC DNA]</scope>
    <source>
        <strain evidence="2 3">P1976</strain>
    </source>
</reference>
<organism evidence="2 3">
    <name type="scientific">Phytophthora nicotianae P1976</name>
    <dbReference type="NCBI Taxonomy" id="1317066"/>
    <lineage>
        <taxon>Eukaryota</taxon>
        <taxon>Sar</taxon>
        <taxon>Stramenopiles</taxon>
        <taxon>Oomycota</taxon>
        <taxon>Peronosporomycetes</taxon>
        <taxon>Peronosporales</taxon>
        <taxon>Peronosporaceae</taxon>
        <taxon>Phytophthora</taxon>
    </lineage>
</organism>
<name>A0A080ZHU5_PHYNI</name>
<comment type="caution">
    <text evidence="2">The sequence shown here is derived from an EMBL/GenBank/DDBJ whole genome shotgun (WGS) entry which is preliminary data.</text>
</comment>
<feature type="non-terminal residue" evidence="2">
    <location>
        <position position="1"/>
    </location>
</feature>
<proteinExistence type="predicted"/>
<dbReference type="AlphaFoldDB" id="A0A080ZHU5"/>
<feature type="region of interest" description="Disordered" evidence="1">
    <location>
        <begin position="16"/>
        <end position="36"/>
    </location>
</feature>
<dbReference type="Proteomes" id="UP000028582">
    <property type="component" value="Unassembled WGS sequence"/>
</dbReference>
<evidence type="ECO:0000313" key="3">
    <source>
        <dbReference type="Proteomes" id="UP000028582"/>
    </source>
</evidence>
<sequence>NQYCSKHCNRAVNMPRRVSKSELPNGKPAADESEDGDVAEFMRQEAAYRKEFEPVAPWKRDDIPDYGPLQDRQHVLIFGAVGVVCTVLYEATDYFDQIHRWLAYMAIWFPLWFRLLSRVSPAPTDDELDARERREFEQELQRIIDEKDEVDD</sequence>
<gene>
    <name evidence="2" type="ORF">F444_16543</name>
</gene>
<accession>A0A080ZHU5</accession>
<dbReference type="EMBL" id="ANJA01003051">
    <property type="protein sequence ID" value="ETO66206.1"/>
    <property type="molecule type" value="Genomic_DNA"/>
</dbReference>
<evidence type="ECO:0000313" key="2">
    <source>
        <dbReference type="EMBL" id="ETO66206.1"/>
    </source>
</evidence>
<protein>
    <submittedName>
        <fullName evidence="2">Uncharacterized protein</fullName>
    </submittedName>
</protein>